<evidence type="ECO:0000313" key="3">
    <source>
        <dbReference type="Proteomes" id="UP001342314"/>
    </source>
</evidence>
<dbReference type="AlphaFoldDB" id="A0AAV5GWZ6"/>
<feature type="compositionally biased region" description="Basic and acidic residues" evidence="1">
    <location>
        <begin position="260"/>
        <end position="272"/>
    </location>
</feature>
<name>A0AAV5GWZ6_9BASI</name>
<feature type="region of interest" description="Disordered" evidence="1">
    <location>
        <begin position="1"/>
        <end position="27"/>
    </location>
</feature>
<feature type="region of interest" description="Disordered" evidence="1">
    <location>
        <begin position="115"/>
        <end position="315"/>
    </location>
</feature>
<keyword evidence="3" id="KW-1185">Reference proteome</keyword>
<proteinExistence type="predicted"/>
<evidence type="ECO:0000256" key="1">
    <source>
        <dbReference type="SAM" id="MobiDB-lite"/>
    </source>
</evidence>
<organism evidence="2 3">
    <name type="scientific">Rhodotorula paludigena</name>
    <dbReference type="NCBI Taxonomy" id="86838"/>
    <lineage>
        <taxon>Eukaryota</taxon>
        <taxon>Fungi</taxon>
        <taxon>Dikarya</taxon>
        <taxon>Basidiomycota</taxon>
        <taxon>Pucciniomycotina</taxon>
        <taxon>Microbotryomycetes</taxon>
        <taxon>Sporidiobolales</taxon>
        <taxon>Sporidiobolaceae</taxon>
        <taxon>Rhodotorula</taxon>
    </lineage>
</organism>
<protein>
    <submittedName>
        <fullName evidence="2">Uncharacterized protein</fullName>
    </submittedName>
</protein>
<gene>
    <name evidence="2" type="ORF">Rhopal_007068-T1</name>
</gene>
<reference evidence="2 3" key="1">
    <citation type="submission" date="2021-12" db="EMBL/GenBank/DDBJ databases">
        <title>High titer production of polyol ester of fatty acids by Rhodotorula paludigena BS15 towards product separation-free biomass refinery.</title>
        <authorList>
            <person name="Mano J."/>
            <person name="Ono H."/>
            <person name="Tanaka T."/>
            <person name="Naito K."/>
            <person name="Sushida H."/>
            <person name="Ike M."/>
            <person name="Tokuyasu K."/>
            <person name="Kitaoka M."/>
        </authorList>
    </citation>
    <scope>NUCLEOTIDE SEQUENCE [LARGE SCALE GENOMIC DNA]</scope>
    <source>
        <strain evidence="2 3">BS15</strain>
    </source>
</reference>
<dbReference type="Proteomes" id="UP001342314">
    <property type="component" value="Unassembled WGS sequence"/>
</dbReference>
<feature type="compositionally biased region" description="Low complexity" evidence="1">
    <location>
        <begin position="241"/>
        <end position="254"/>
    </location>
</feature>
<comment type="caution">
    <text evidence="2">The sequence shown here is derived from an EMBL/GenBank/DDBJ whole genome shotgun (WGS) entry which is preliminary data.</text>
</comment>
<evidence type="ECO:0000313" key="2">
    <source>
        <dbReference type="EMBL" id="GJN94005.1"/>
    </source>
</evidence>
<accession>A0AAV5GWZ6</accession>
<dbReference type="EMBL" id="BQKY01000015">
    <property type="protein sequence ID" value="GJN94005.1"/>
    <property type="molecule type" value="Genomic_DNA"/>
</dbReference>
<sequence>MPSAVARPSRGIHKEKDAKALARKIAAAPSKPDPKMALLFREEVKSLLARTPALPASLALDPATTVIGVRASFERQSGSGFQESVQFCTGTDAQGRSEDWVVRTEGARSLFPRVAQSKTKKRFRAEDTESNLAVAADDEELDAVDQDHTPPRRKKHSSSSSSRRVSGLAAPKKKSRRPHRPESSDYYDAAGEDDGMTTETEASHLARTRNRSSRRDLVGQDDEDEDGDLGRGKRRCSGREAGAFASTSGSTSTAMRRSLSRGDDEPVIKAEGNETDDLSSLCGRVGGLEMRSTVEPDTDIDLPTTSKGKGKAAAH</sequence>